<dbReference type="AlphaFoldDB" id="A0A0W8F360"/>
<dbReference type="Pfam" id="PF08821">
    <property type="entry name" value="CGGC"/>
    <property type="match status" value="1"/>
</dbReference>
<sequence length="148" mass="16688">MGDPIRIGIIICDRYRTCAGGKCFRALRNREGAFACYDGKDVELVGFATCNGCPGGNIEYVPQEMMKNGAEVIHLATGMIVGYPPCPRISYFPRFIREKYGVDVVVGTHPIPENYFRTHEDLSTWDSAAWRELITPTLTDEKTRLEYD</sequence>
<evidence type="ECO:0000313" key="2">
    <source>
        <dbReference type="EMBL" id="KUG15308.1"/>
    </source>
</evidence>
<protein>
    <recommendedName>
        <fullName evidence="1">CGGC domain-containing protein</fullName>
    </recommendedName>
</protein>
<organism evidence="2">
    <name type="scientific">hydrocarbon metagenome</name>
    <dbReference type="NCBI Taxonomy" id="938273"/>
    <lineage>
        <taxon>unclassified sequences</taxon>
        <taxon>metagenomes</taxon>
        <taxon>ecological metagenomes</taxon>
    </lineage>
</organism>
<dbReference type="EMBL" id="LNQE01001567">
    <property type="protein sequence ID" value="KUG15308.1"/>
    <property type="molecule type" value="Genomic_DNA"/>
</dbReference>
<dbReference type="SMART" id="SM01078">
    <property type="entry name" value="CGGC"/>
    <property type="match status" value="1"/>
</dbReference>
<comment type="caution">
    <text evidence="2">The sequence shown here is derived from an EMBL/GenBank/DDBJ whole genome shotgun (WGS) entry which is preliminary data.</text>
</comment>
<name>A0A0W8F360_9ZZZZ</name>
<feature type="domain" description="CGGC" evidence="1">
    <location>
        <begin position="6"/>
        <end position="109"/>
    </location>
</feature>
<gene>
    <name evidence="2" type="ORF">ASZ90_015042</name>
</gene>
<reference evidence="2" key="1">
    <citation type="journal article" date="2015" name="Proc. Natl. Acad. Sci. U.S.A.">
        <title>Networks of energetic and metabolic interactions define dynamics in microbial communities.</title>
        <authorList>
            <person name="Embree M."/>
            <person name="Liu J.K."/>
            <person name="Al-Bassam M.M."/>
            <person name="Zengler K."/>
        </authorList>
    </citation>
    <scope>NUCLEOTIDE SEQUENCE</scope>
</reference>
<dbReference type="InterPro" id="IPR014925">
    <property type="entry name" value="CGGC_dom"/>
</dbReference>
<proteinExistence type="predicted"/>
<accession>A0A0W8F360</accession>
<evidence type="ECO:0000259" key="1">
    <source>
        <dbReference type="SMART" id="SM01078"/>
    </source>
</evidence>